<sequence>MPQLPQTLPRSLMPMLLMAANASAAVEVSAPMTVQYTDPATQRVLVNESQAVTLTVTESKPVAKETATTQPLALSLDASQREAEVGDVLTFTFSFANHTGATLPYYRINTRLAQGFKLVEGSVRLDGGAFSGVTDLDNGRYSFELNELAAEQVRTLTYVVRVTASSNDDNISTAYASATRADNTTLSSATVQAKVKRLRNGVLSDEGAIFGKVSFPAECAPNKKDAALLPIGGVRIYLEDGRYAITDKTGDFNFHAVKPGMHTVKLDSLTLPKGTGLRVTSNQQAGEASSHFAEMPDGGFKRVDFSAECPKQDAAKVFAAVKKFNEKLTDSDVFEQGERKVSPDFIGPLLEDEAKLAATTAEEEKPWASRDAIKDVSKEAVGNGAWLWPKQNTSTDGRFMAALPLASTAVTLYVNGNAIPETQLGEQLGDEAKQVQVASWYGVTLEKGENTVEVRSKDAAGKETVALKSTFINPGRGAHLEITPEQDELPADGGVSKVPLKVRIVDENGNLAAGDYYLTLEASDGRWAEPDIQDSTPGHQVMIRNGEGVVHLRSSHRTGKVRVKVTSEQMTGESKLAQVVYMRPLIATGYLDISAHDGDITDKKLTGEGKVFLKGKIKGDLHLTFAYDSTKENDDTYNYSAYLKDEYDSSYAPARGDGSIRDQEARSKDKVYVKLEKGQHSVMYGDYEVDSSDAGMSNETAQLDLARDARYLTGAAAHYGDKDTEVDVFAAKQDNRRFVQVLPGNGTSMNFRVGQGDILANSAVIELLVRDKNNPGLTLSSTTLQRVTDYTLDDVSGDLRFHRVIPTYDDNLNPVFVRVSYDREQAEGEQDYLVSGVRIKRAISETVSVGGSYTKDSHPTDGHTLSGVYADYQPDKDTRVSVSSAQMQHNDDAEGGNAYRVQASHRWSKEANTSVTLAQADKGFTNSGAGIGSDRREARIDHTQQLNKDTDLKLEGIHSENISTETLHQAVGARAETRVGEWRVAGGLRHIEQQAGEESSSRDTALIAAKRNIKVFGRGGRIRGEYEQDIRDSAFNHLSADAELLVGKDSSVYAKYDNGNDMLGTSGLSDEQRRSVVSVGAKTKVKQTTELYSEYRSEGLFSDTDMINAETATGVKGSYVVDKNLTISPALEVVKVNEGEVLENATAVSVAVDDKRDPDRQKYLKVETRNGDKRDYYAVKGSYVAKMSEDWTGVVRNDLHKESSSVGADFSNTLTVGAAHRPAGEGKFNSQYMYQWKADDVEGTAGDRNTHIASAWKNFRMDNGTELSGRAAGKVQTTKLDNGESITTKTALADASVSVPFSDKIDGELRGGILSSGGATRYSAGAGVNMTVADDWRAGVGYNFKGFTDKDLDPGKKNADGVYVRLQAKIGETMFKAIQAEEAPLASDKVL</sequence>
<dbReference type="Proteomes" id="UP000192491">
    <property type="component" value="Unassembled WGS sequence"/>
</dbReference>
<protein>
    <recommendedName>
        <fullName evidence="2">DUF11 domain-containing protein</fullName>
    </recommendedName>
</protein>
<proteinExistence type="predicted"/>
<organism evidence="3 4">
    <name type="scientific">Thiothrix lacustris</name>
    <dbReference type="NCBI Taxonomy" id="525917"/>
    <lineage>
        <taxon>Bacteria</taxon>
        <taxon>Pseudomonadati</taxon>
        <taxon>Pseudomonadota</taxon>
        <taxon>Gammaproteobacteria</taxon>
        <taxon>Thiotrichales</taxon>
        <taxon>Thiotrichaceae</taxon>
        <taxon>Thiothrix</taxon>
    </lineage>
</organism>
<dbReference type="InterPro" id="IPR013783">
    <property type="entry name" value="Ig-like_fold"/>
</dbReference>
<evidence type="ECO:0000313" key="3">
    <source>
        <dbReference type="EMBL" id="OQX10670.1"/>
    </source>
</evidence>
<reference evidence="3 4" key="1">
    <citation type="submission" date="2017-01" db="EMBL/GenBank/DDBJ databases">
        <title>Novel large sulfur bacteria in the metagenomes of groundwater-fed chemosynthetic microbial mats in the Lake Huron basin.</title>
        <authorList>
            <person name="Sharrar A.M."/>
            <person name="Flood B.E."/>
            <person name="Bailey J.V."/>
            <person name="Jones D.S."/>
            <person name="Biddanda B."/>
            <person name="Ruberg S.A."/>
            <person name="Marcus D.N."/>
            <person name="Dick G.J."/>
        </authorList>
    </citation>
    <scope>NUCLEOTIDE SEQUENCE [LARGE SCALE GENOMIC DNA]</scope>
    <source>
        <strain evidence="3">A8</strain>
    </source>
</reference>
<dbReference type="EMBL" id="MTEJ01000107">
    <property type="protein sequence ID" value="OQX10670.1"/>
    <property type="molecule type" value="Genomic_DNA"/>
</dbReference>
<evidence type="ECO:0000256" key="1">
    <source>
        <dbReference type="SAM" id="SignalP"/>
    </source>
</evidence>
<accession>A0A1Y1QPD6</accession>
<keyword evidence="1" id="KW-0732">Signal</keyword>
<feature type="signal peptide" evidence="1">
    <location>
        <begin position="1"/>
        <end position="24"/>
    </location>
</feature>
<dbReference type="InterPro" id="IPR001434">
    <property type="entry name" value="OmcB-like_DUF11"/>
</dbReference>
<evidence type="ECO:0000313" key="4">
    <source>
        <dbReference type="Proteomes" id="UP000192491"/>
    </source>
</evidence>
<evidence type="ECO:0000259" key="2">
    <source>
        <dbReference type="Pfam" id="PF01345"/>
    </source>
</evidence>
<dbReference type="Gene3D" id="2.60.40.10">
    <property type="entry name" value="Immunoglobulins"/>
    <property type="match status" value="1"/>
</dbReference>
<name>A0A1Y1QPD6_9GAMM</name>
<gene>
    <name evidence="3" type="ORF">BWK73_19760</name>
</gene>
<dbReference type="Pfam" id="PF01345">
    <property type="entry name" value="DUF11"/>
    <property type="match status" value="1"/>
</dbReference>
<comment type="caution">
    <text evidence="3">The sequence shown here is derived from an EMBL/GenBank/DDBJ whole genome shotgun (WGS) entry which is preliminary data.</text>
</comment>
<feature type="chain" id="PRO_5013231437" description="DUF11 domain-containing protein" evidence="1">
    <location>
        <begin position="25"/>
        <end position="1391"/>
    </location>
</feature>
<feature type="domain" description="DUF11" evidence="2">
    <location>
        <begin position="72"/>
        <end position="184"/>
    </location>
</feature>